<feature type="compositionally biased region" description="Low complexity" evidence="9">
    <location>
        <begin position="97"/>
        <end position="112"/>
    </location>
</feature>
<reference evidence="12" key="2">
    <citation type="submission" date="2019-10" db="EMBL/GenBank/DDBJ databases">
        <title>A de novo genome assembly of a pear dwarfing rootstock.</title>
        <authorList>
            <person name="Wang F."/>
            <person name="Wang J."/>
            <person name="Li S."/>
            <person name="Zhang Y."/>
            <person name="Fang M."/>
            <person name="Ma L."/>
            <person name="Zhao Y."/>
            <person name="Jiang S."/>
        </authorList>
    </citation>
    <scope>NUCLEOTIDE SEQUENCE [LARGE SCALE GENOMIC DNA]</scope>
</reference>
<evidence type="ECO:0000313" key="11">
    <source>
        <dbReference type="EMBL" id="KAB2630437.1"/>
    </source>
</evidence>
<dbReference type="CDD" id="cd00018">
    <property type="entry name" value="AP2"/>
    <property type="match status" value="1"/>
</dbReference>
<dbReference type="PANTHER" id="PTHR31241">
    <property type="entry name" value="DEHYDRATION-RESPONSIVE ELEMENT-BINDING PROTEIN 2C"/>
    <property type="match status" value="1"/>
</dbReference>
<name>A0A5N5HUA5_9ROSA</name>
<dbReference type="PROSITE" id="PS51032">
    <property type="entry name" value="AP2_ERF"/>
    <property type="match status" value="1"/>
</dbReference>
<dbReference type="InterPro" id="IPR036955">
    <property type="entry name" value="AP2/ERF_dom_sf"/>
</dbReference>
<feature type="domain" description="AP2/ERF" evidence="10">
    <location>
        <begin position="13"/>
        <end position="80"/>
    </location>
</feature>
<gene>
    <name evidence="11" type="ORF">D8674_007956</name>
</gene>
<evidence type="ECO:0000256" key="7">
    <source>
        <dbReference type="ARBA" id="ARBA00023242"/>
    </source>
</evidence>
<keyword evidence="5" id="KW-0010">Activator</keyword>
<dbReference type="GO" id="GO:0000976">
    <property type="term" value="F:transcription cis-regulatory region binding"/>
    <property type="evidence" value="ECO:0007669"/>
    <property type="project" value="TreeGrafter"/>
</dbReference>
<proteinExistence type="inferred from homology"/>
<sequence>MRGKGGPENSSCVYRGVRQRTWGKWVAEIREPIHATGGAVPKKKNNRLWLGTFPTALEAALAYDKAARSMYGALARLNFAKNTMDLKDYCSSFVSPTMTKTSSHESSSTYNSADQAEERSGFFEDCLPREPKQEMVCAEGLVTEELELSNATLREPKAVKREYKTERELVKNGVVFQTGSYGSFDHRGDYLRNELPAVNFDSVFDGKPRKEVDSLEILLRSNYAHFTELGDGECNQRNGCNPSNGVKFETPAMREAVVKEFPVILESGSHNGLDDKYNNMHNEQKNVPSDDAGMKGSITGQQLLGALAETTKLNGHNRDGFIHTYACLDDLDVSYSPGYGINASNDIGMQRELDDRLEYMHNWSAEKTYGIDAAQEQQWERMHCRPIQFQTQPQVDIPGSSNHTQDGYLDVDFGSDLVRQSYHSGVMEEQGLHYSWFPYS</sequence>
<dbReference type="GO" id="GO:0045893">
    <property type="term" value="P:positive regulation of DNA-templated transcription"/>
    <property type="evidence" value="ECO:0007669"/>
    <property type="project" value="TreeGrafter"/>
</dbReference>
<evidence type="ECO:0000256" key="9">
    <source>
        <dbReference type="SAM" id="MobiDB-lite"/>
    </source>
</evidence>
<accession>A0A5N5HUA5</accession>
<evidence type="ECO:0000256" key="2">
    <source>
        <dbReference type="ARBA" id="ARBA00023015"/>
    </source>
</evidence>
<dbReference type="PRINTS" id="PR00367">
    <property type="entry name" value="ETHRSPELEMNT"/>
</dbReference>
<dbReference type="GO" id="GO:0006950">
    <property type="term" value="P:response to stress"/>
    <property type="evidence" value="ECO:0007669"/>
    <property type="project" value="TreeGrafter"/>
</dbReference>
<dbReference type="SMART" id="SM00380">
    <property type="entry name" value="AP2"/>
    <property type="match status" value="1"/>
</dbReference>
<comment type="similarity">
    <text evidence="8">Belongs to the AP2/ERF transcription factor family. ERF subfamily.</text>
</comment>
<dbReference type="Proteomes" id="UP000327157">
    <property type="component" value="Chromosome 12"/>
</dbReference>
<dbReference type="AlphaFoldDB" id="A0A5N5HUA5"/>
<keyword evidence="7" id="KW-0539">Nucleus</keyword>
<evidence type="ECO:0000256" key="3">
    <source>
        <dbReference type="ARBA" id="ARBA00023016"/>
    </source>
</evidence>
<dbReference type="GO" id="GO:0003700">
    <property type="term" value="F:DNA-binding transcription factor activity"/>
    <property type="evidence" value="ECO:0007669"/>
    <property type="project" value="InterPro"/>
</dbReference>
<reference evidence="11 12" key="3">
    <citation type="submission" date="2019-11" db="EMBL/GenBank/DDBJ databases">
        <title>A de novo genome assembly of a pear dwarfing rootstock.</title>
        <authorList>
            <person name="Wang F."/>
            <person name="Wang J."/>
            <person name="Li S."/>
            <person name="Zhang Y."/>
            <person name="Fang M."/>
            <person name="Ma L."/>
            <person name="Zhao Y."/>
            <person name="Jiang S."/>
        </authorList>
    </citation>
    <scope>NUCLEOTIDE SEQUENCE [LARGE SCALE GENOMIC DNA]</scope>
    <source>
        <strain evidence="11">S2</strain>
        <tissue evidence="11">Leaf</tissue>
    </source>
</reference>
<organism evidence="11 12">
    <name type="scientific">Pyrus ussuriensis x Pyrus communis</name>
    <dbReference type="NCBI Taxonomy" id="2448454"/>
    <lineage>
        <taxon>Eukaryota</taxon>
        <taxon>Viridiplantae</taxon>
        <taxon>Streptophyta</taxon>
        <taxon>Embryophyta</taxon>
        <taxon>Tracheophyta</taxon>
        <taxon>Spermatophyta</taxon>
        <taxon>Magnoliopsida</taxon>
        <taxon>eudicotyledons</taxon>
        <taxon>Gunneridae</taxon>
        <taxon>Pentapetalae</taxon>
        <taxon>rosids</taxon>
        <taxon>fabids</taxon>
        <taxon>Rosales</taxon>
        <taxon>Rosaceae</taxon>
        <taxon>Amygdaloideae</taxon>
        <taxon>Maleae</taxon>
        <taxon>Pyrus</taxon>
    </lineage>
</organism>
<dbReference type="InterPro" id="IPR016177">
    <property type="entry name" value="DNA-bd_dom_sf"/>
</dbReference>
<keyword evidence="12" id="KW-1185">Reference proteome</keyword>
<evidence type="ECO:0000256" key="4">
    <source>
        <dbReference type="ARBA" id="ARBA00023125"/>
    </source>
</evidence>
<dbReference type="PANTHER" id="PTHR31241:SF62">
    <property type="entry name" value="DEHYDRATION-RESPONSIVE ELEMENT-BINDING PROTEIN 2D"/>
    <property type="match status" value="1"/>
</dbReference>
<evidence type="ECO:0000259" key="10">
    <source>
        <dbReference type="PROSITE" id="PS51032"/>
    </source>
</evidence>
<dbReference type="InterPro" id="IPR001471">
    <property type="entry name" value="AP2/ERF_dom"/>
</dbReference>
<evidence type="ECO:0000256" key="5">
    <source>
        <dbReference type="ARBA" id="ARBA00023159"/>
    </source>
</evidence>
<comment type="caution">
    <text evidence="11">The sequence shown here is derived from an EMBL/GenBank/DDBJ whole genome shotgun (WGS) entry which is preliminary data.</text>
</comment>
<feature type="region of interest" description="Disordered" evidence="9">
    <location>
        <begin position="97"/>
        <end position="116"/>
    </location>
</feature>
<dbReference type="SUPFAM" id="SSF54171">
    <property type="entry name" value="DNA-binding domain"/>
    <property type="match status" value="1"/>
</dbReference>
<dbReference type="EMBL" id="SMOL01000143">
    <property type="protein sequence ID" value="KAB2630437.1"/>
    <property type="molecule type" value="Genomic_DNA"/>
</dbReference>
<evidence type="ECO:0000256" key="6">
    <source>
        <dbReference type="ARBA" id="ARBA00023163"/>
    </source>
</evidence>
<keyword evidence="3" id="KW-0346">Stress response</keyword>
<evidence type="ECO:0000256" key="8">
    <source>
        <dbReference type="ARBA" id="ARBA00024343"/>
    </source>
</evidence>
<protein>
    <submittedName>
        <fullName evidence="11">Dehydration-responsive element-binding protein (DREB2)</fullName>
    </submittedName>
</protein>
<dbReference type="Gene3D" id="3.30.730.10">
    <property type="entry name" value="AP2/ERF domain"/>
    <property type="match status" value="1"/>
</dbReference>
<comment type="subcellular location">
    <subcellularLocation>
        <location evidence="1">Nucleus</location>
    </subcellularLocation>
</comment>
<keyword evidence="6" id="KW-0804">Transcription</keyword>
<dbReference type="FunFam" id="3.30.730.10:FF:000001">
    <property type="entry name" value="Ethylene-responsive transcription factor 2"/>
    <property type="match status" value="1"/>
</dbReference>
<evidence type="ECO:0000313" key="12">
    <source>
        <dbReference type="Proteomes" id="UP000327157"/>
    </source>
</evidence>
<keyword evidence="4" id="KW-0238">DNA-binding</keyword>
<dbReference type="GO" id="GO:0005634">
    <property type="term" value="C:nucleus"/>
    <property type="evidence" value="ECO:0007669"/>
    <property type="project" value="UniProtKB-SubCell"/>
</dbReference>
<evidence type="ECO:0000256" key="1">
    <source>
        <dbReference type="ARBA" id="ARBA00004123"/>
    </source>
</evidence>
<reference evidence="11 12" key="1">
    <citation type="submission" date="2019-09" db="EMBL/GenBank/DDBJ databases">
        <authorList>
            <person name="Ou C."/>
        </authorList>
    </citation>
    <scope>NUCLEOTIDE SEQUENCE [LARGE SCALE GENOMIC DNA]</scope>
    <source>
        <strain evidence="11">S2</strain>
        <tissue evidence="11">Leaf</tissue>
    </source>
</reference>
<dbReference type="OrthoDB" id="1164461at2759"/>
<dbReference type="Pfam" id="PF00847">
    <property type="entry name" value="AP2"/>
    <property type="match status" value="1"/>
</dbReference>
<keyword evidence="2" id="KW-0805">Transcription regulation</keyword>